<evidence type="ECO:0008006" key="3">
    <source>
        <dbReference type="Google" id="ProtNLM"/>
    </source>
</evidence>
<dbReference type="EMBL" id="JAIQCV010000003">
    <property type="protein sequence ID" value="KAH1113965.1"/>
    <property type="molecule type" value="Genomic_DNA"/>
</dbReference>
<reference evidence="1 2" key="1">
    <citation type="journal article" date="2021" name="Plant Biotechnol. J.">
        <title>Multi-omics assisted identification of the key and species-specific regulatory components of drought-tolerant mechanisms in Gossypium stocksii.</title>
        <authorList>
            <person name="Yu D."/>
            <person name="Ke L."/>
            <person name="Zhang D."/>
            <person name="Wu Y."/>
            <person name="Sun Y."/>
            <person name="Mei J."/>
            <person name="Sun J."/>
            <person name="Sun Y."/>
        </authorList>
    </citation>
    <scope>NUCLEOTIDE SEQUENCE [LARGE SCALE GENOMIC DNA]</scope>
    <source>
        <strain evidence="2">cv. E1</strain>
        <tissue evidence="1">Leaf</tissue>
    </source>
</reference>
<comment type="caution">
    <text evidence="1">The sequence shown here is derived from an EMBL/GenBank/DDBJ whole genome shotgun (WGS) entry which is preliminary data.</text>
</comment>
<dbReference type="Pfam" id="PF14223">
    <property type="entry name" value="Retrotran_gag_2"/>
    <property type="match status" value="1"/>
</dbReference>
<dbReference type="PANTHER" id="PTHR47481:SF10">
    <property type="entry name" value="COPIA-LIKE POLYPROTEIN_RETROTRANSPOSON"/>
    <property type="match status" value="1"/>
</dbReference>
<organism evidence="1 2">
    <name type="scientific">Gossypium stocksii</name>
    <dbReference type="NCBI Taxonomy" id="47602"/>
    <lineage>
        <taxon>Eukaryota</taxon>
        <taxon>Viridiplantae</taxon>
        <taxon>Streptophyta</taxon>
        <taxon>Embryophyta</taxon>
        <taxon>Tracheophyta</taxon>
        <taxon>Spermatophyta</taxon>
        <taxon>Magnoliopsida</taxon>
        <taxon>eudicotyledons</taxon>
        <taxon>Gunneridae</taxon>
        <taxon>Pentapetalae</taxon>
        <taxon>rosids</taxon>
        <taxon>malvids</taxon>
        <taxon>Malvales</taxon>
        <taxon>Malvaceae</taxon>
        <taxon>Malvoideae</taxon>
        <taxon>Gossypium</taxon>
    </lineage>
</organism>
<evidence type="ECO:0000313" key="2">
    <source>
        <dbReference type="Proteomes" id="UP000828251"/>
    </source>
</evidence>
<name>A0A9D3W8Z6_9ROSI</name>
<dbReference type="Proteomes" id="UP000828251">
    <property type="component" value="Unassembled WGS sequence"/>
</dbReference>
<dbReference type="OrthoDB" id="851583at2759"/>
<protein>
    <recommendedName>
        <fullName evidence="3">Retrotransposon Copia-like N-terminal domain-containing protein</fullName>
    </recommendedName>
</protein>
<accession>A0A9D3W8Z6</accession>
<dbReference type="AlphaFoldDB" id="A0A9D3W8Z6"/>
<proteinExistence type="predicted"/>
<evidence type="ECO:0000313" key="1">
    <source>
        <dbReference type="EMBL" id="KAH1113965.1"/>
    </source>
</evidence>
<keyword evidence="2" id="KW-1185">Reference proteome</keyword>
<sequence length="191" mass="21023">MCCIPMATSGFTDSTIATHTYPPFTSAQLVQSFPCHDTIKLDDSNFVQWKQNIRLITDGYNLTGFLDGTLPVLPRFLPSPDGYCDVWTTATRLFTAITSARISRVRHELHSTKKGSSSVKEYIVKIQNSCALLNASGSPISETEKVEIVLAGLPSEFDAVLTLASFSSEPLPFQCLVEVLLKYKSRLARAV</sequence>
<dbReference type="PANTHER" id="PTHR47481">
    <property type="match status" value="1"/>
</dbReference>
<gene>
    <name evidence="1" type="ORF">J1N35_007343</name>
</gene>